<accession>A0A9D3QIY5</accession>
<name>A0A9D3QIY5_MEGAT</name>
<keyword evidence="4" id="KW-1185">Reference proteome</keyword>
<keyword evidence="1" id="KW-0812">Transmembrane</keyword>
<evidence type="ECO:0000313" key="3">
    <source>
        <dbReference type="EMBL" id="KAG7492636.1"/>
    </source>
</evidence>
<evidence type="ECO:0000256" key="2">
    <source>
        <dbReference type="SAM" id="SignalP"/>
    </source>
</evidence>
<sequence length="92" mass="10453">MTFGFFSAITVMLLIDTLVMKVHGNDPNSTNEKEVKYALIGAGIGLFFSVIFVVVKLYMLKKHMLDNDLSDIEQPRRSSVRTVMVDLRKDSR</sequence>
<proteinExistence type="predicted"/>
<keyword evidence="1" id="KW-0472">Membrane</keyword>
<dbReference type="PANTHER" id="PTHR37857">
    <property type="entry name" value="TRANSMEMBRANE PROTEIN 273"/>
    <property type="match status" value="1"/>
</dbReference>
<dbReference type="Proteomes" id="UP001046870">
    <property type="component" value="Chromosome 1"/>
</dbReference>
<dbReference type="InterPro" id="IPR029395">
    <property type="entry name" value="DUF4514"/>
</dbReference>
<keyword evidence="1" id="KW-1133">Transmembrane helix</keyword>
<dbReference type="AlphaFoldDB" id="A0A9D3QIY5"/>
<protein>
    <recommendedName>
        <fullName evidence="5">Transmembrane protein 273</fullName>
    </recommendedName>
</protein>
<feature type="chain" id="PRO_5038636272" description="Transmembrane protein 273" evidence="2">
    <location>
        <begin position="25"/>
        <end position="92"/>
    </location>
</feature>
<comment type="caution">
    <text evidence="3">The sequence shown here is derived from an EMBL/GenBank/DDBJ whole genome shotgun (WGS) entry which is preliminary data.</text>
</comment>
<dbReference type="EMBL" id="JAFDVH010000001">
    <property type="protein sequence ID" value="KAG7492636.1"/>
    <property type="molecule type" value="Genomic_DNA"/>
</dbReference>
<feature type="signal peptide" evidence="2">
    <location>
        <begin position="1"/>
        <end position="24"/>
    </location>
</feature>
<dbReference type="PANTHER" id="PTHR37857:SF1">
    <property type="entry name" value="TRANSMEMBRANE PROTEIN 273"/>
    <property type="match status" value="1"/>
</dbReference>
<evidence type="ECO:0000313" key="4">
    <source>
        <dbReference type="Proteomes" id="UP001046870"/>
    </source>
</evidence>
<evidence type="ECO:0008006" key="5">
    <source>
        <dbReference type="Google" id="ProtNLM"/>
    </source>
</evidence>
<reference evidence="3" key="1">
    <citation type="submission" date="2021-01" db="EMBL/GenBank/DDBJ databases">
        <authorList>
            <person name="Zahm M."/>
            <person name="Roques C."/>
            <person name="Cabau C."/>
            <person name="Klopp C."/>
            <person name="Donnadieu C."/>
            <person name="Jouanno E."/>
            <person name="Lampietro C."/>
            <person name="Louis A."/>
            <person name="Herpin A."/>
            <person name="Echchiki A."/>
            <person name="Berthelot C."/>
            <person name="Parey E."/>
            <person name="Roest-Crollius H."/>
            <person name="Braasch I."/>
            <person name="Postlethwait J."/>
            <person name="Bobe J."/>
            <person name="Montfort J."/>
            <person name="Bouchez O."/>
            <person name="Begum T."/>
            <person name="Mejri S."/>
            <person name="Adams A."/>
            <person name="Chen W.-J."/>
            <person name="Guiguen Y."/>
        </authorList>
    </citation>
    <scope>NUCLEOTIDE SEQUENCE</scope>
    <source>
        <strain evidence="3">YG-15Mar2019-1</strain>
        <tissue evidence="3">Brain</tissue>
    </source>
</reference>
<dbReference type="OrthoDB" id="9450584at2759"/>
<dbReference type="Pfam" id="PF14986">
    <property type="entry name" value="DUF4514"/>
    <property type="match status" value="1"/>
</dbReference>
<keyword evidence="2" id="KW-0732">Signal</keyword>
<organism evidence="3 4">
    <name type="scientific">Megalops atlanticus</name>
    <name type="common">Tarpon</name>
    <name type="synonym">Clupea gigantea</name>
    <dbReference type="NCBI Taxonomy" id="7932"/>
    <lineage>
        <taxon>Eukaryota</taxon>
        <taxon>Metazoa</taxon>
        <taxon>Chordata</taxon>
        <taxon>Craniata</taxon>
        <taxon>Vertebrata</taxon>
        <taxon>Euteleostomi</taxon>
        <taxon>Actinopterygii</taxon>
        <taxon>Neopterygii</taxon>
        <taxon>Teleostei</taxon>
        <taxon>Elopiformes</taxon>
        <taxon>Megalopidae</taxon>
        <taxon>Megalops</taxon>
    </lineage>
</organism>
<feature type="transmembrane region" description="Helical" evidence="1">
    <location>
        <begin position="37"/>
        <end position="59"/>
    </location>
</feature>
<evidence type="ECO:0000256" key="1">
    <source>
        <dbReference type="SAM" id="Phobius"/>
    </source>
</evidence>
<gene>
    <name evidence="3" type="ORF">MATL_G00016400</name>
</gene>